<keyword evidence="2" id="KW-1185">Reference proteome</keyword>
<name>A0AAW1WZK2_RUBAR</name>
<dbReference type="Proteomes" id="UP001457282">
    <property type="component" value="Unassembled WGS sequence"/>
</dbReference>
<dbReference type="EMBL" id="JBEDUW010000005">
    <property type="protein sequence ID" value="KAK9929234.1"/>
    <property type="molecule type" value="Genomic_DNA"/>
</dbReference>
<dbReference type="AlphaFoldDB" id="A0AAW1WZK2"/>
<reference evidence="1 2" key="1">
    <citation type="journal article" date="2023" name="G3 (Bethesda)">
        <title>A chromosome-length genome assembly and annotation of blackberry (Rubus argutus, cv. 'Hillquist').</title>
        <authorList>
            <person name="Bruna T."/>
            <person name="Aryal R."/>
            <person name="Dudchenko O."/>
            <person name="Sargent D.J."/>
            <person name="Mead D."/>
            <person name="Buti M."/>
            <person name="Cavallini A."/>
            <person name="Hytonen T."/>
            <person name="Andres J."/>
            <person name="Pham M."/>
            <person name="Weisz D."/>
            <person name="Mascagni F."/>
            <person name="Usai G."/>
            <person name="Natali L."/>
            <person name="Bassil N."/>
            <person name="Fernandez G.E."/>
            <person name="Lomsadze A."/>
            <person name="Armour M."/>
            <person name="Olukolu B."/>
            <person name="Poorten T."/>
            <person name="Britton C."/>
            <person name="Davik J."/>
            <person name="Ashrafi H."/>
            <person name="Aiden E.L."/>
            <person name="Borodovsky M."/>
            <person name="Worthington M."/>
        </authorList>
    </citation>
    <scope>NUCLEOTIDE SEQUENCE [LARGE SCALE GENOMIC DNA]</scope>
    <source>
        <strain evidence="1">PI 553951</strain>
    </source>
</reference>
<proteinExistence type="predicted"/>
<sequence length="66" mass="7191">MEEEQRPCGRGKEARAVAAVEKLVGAWVHGDAAGLQRRTWAAFGGKASVAGKAGWARRRRDGIEDW</sequence>
<gene>
    <name evidence="1" type="ORF">M0R45_026340</name>
</gene>
<comment type="caution">
    <text evidence="1">The sequence shown here is derived from an EMBL/GenBank/DDBJ whole genome shotgun (WGS) entry which is preliminary data.</text>
</comment>
<accession>A0AAW1WZK2</accession>
<evidence type="ECO:0000313" key="1">
    <source>
        <dbReference type="EMBL" id="KAK9929234.1"/>
    </source>
</evidence>
<evidence type="ECO:0000313" key="2">
    <source>
        <dbReference type="Proteomes" id="UP001457282"/>
    </source>
</evidence>
<protein>
    <submittedName>
        <fullName evidence="1">Uncharacterized protein</fullName>
    </submittedName>
</protein>
<organism evidence="1 2">
    <name type="scientific">Rubus argutus</name>
    <name type="common">Southern blackberry</name>
    <dbReference type="NCBI Taxonomy" id="59490"/>
    <lineage>
        <taxon>Eukaryota</taxon>
        <taxon>Viridiplantae</taxon>
        <taxon>Streptophyta</taxon>
        <taxon>Embryophyta</taxon>
        <taxon>Tracheophyta</taxon>
        <taxon>Spermatophyta</taxon>
        <taxon>Magnoliopsida</taxon>
        <taxon>eudicotyledons</taxon>
        <taxon>Gunneridae</taxon>
        <taxon>Pentapetalae</taxon>
        <taxon>rosids</taxon>
        <taxon>fabids</taxon>
        <taxon>Rosales</taxon>
        <taxon>Rosaceae</taxon>
        <taxon>Rosoideae</taxon>
        <taxon>Rosoideae incertae sedis</taxon>
        <taxon>Rubus</taxon>
    </lineage>
</organism>